<sequence>RFGGRVLSVAESFSEDHPSMGSPVAAADFPECPVAPEAPVSIIYTSGSTGRPRGAVLSHRSLLANTRSIIEYLRLTAADRVMAVLPFYYVYGKSLLNTHVSVGGSLIVGTDLYFPNDVVARMEQDRATGFAGVPSSFAILMHRSSLPGAPPSSLRYVTQAGGAMAPDLTRRVIEALPGVDVFVMYGATEASARLTYLDPCELPGHVGSIGKEISGVTIRILREDGTEAAPGEPGELVAQGENLMSGYWNDPEETRQVLGPDGLRTGDLAYRDAEGFLYIVGRKKEMIKCGAHRVSPQEVEETLMEHAAVLEAAVIGVPDPILGEAIRAYVVVSDPQPDLVAELRRHAGDRLPEYKVPGTIELRRELPKNASGKIQKRALREEYDAAAP</sequence>
<gene>
    <name evidence="3" type="ORF">KC729_05975</name>
</gene>
<feature type="domain" description="AMP-dependent synthetase/ligase" evidence="1">
    <location>
        <begin position="27"/>
        <end position="248"/>
    </location>
</feature>
<dbReference type="InterPro" id="IPR025110">
    <property type="entry name" value="AMP-bd_C"/>
</dbReference>
<name>A0A956RNL3_UNCEI</name>
<dbReference type="PANTHER" id="PTHR43767:SF1">
    <property type="entry name" value="NONRIBOSOMAL PEPTIDE SYNTHASE PES1 (EUROFUNG)-RELATED"/>
    <property type="match status" value="1"/>
</dbReference>
<dbReference type="PANTHER" id="PTHR43767">
    <property type="entry name" value="LONG-CHAIN-FATTY-ACID--COA LIGASE"/>
    <property type="match status" value="1"/>
</dbReference>
<evidence type="ECO:0000259" key="2">
    <source>
        <dbReference type="Pfam" id="PF13193"/>
    </source>
</evidence>
<evidence type="ECO:0000259" key="1">
    <source>
        <dbReference type="Pfam" id="PF00501"/>
    </source>
</evidence>
<accession>A0A956RNL3</accession>
<dbReference type="InterPro" id="IPR050237">
    <property type="entry name" value="ATP-dep_AMP-bd_enzyme"/>
</dbReference>
<dbReference type="Gene3D" id="3.30.300.30">
    <property type="match status" value="1"/>
</dbReference>
<dbReference type="SUPFAM" id="SSF56801">
    <property type="entry name" value="Acetyl-CoA synthetase-like"/>
    <property type="match status" value="1"/>
</dbReference>
<dbReference type="InterPro" id="IPR020845">
    <property type="entry name" value="AMP-binding_CS"/>
</dbReference>
<comment type="caution">
    <text evidence="3">The sequence shown here is derived from an EMBL/GenBank/DDBJ whole genome shotgun (WGS) entry which is preliminary data.</text>
</comment>
<dbReference type="InterPro" id="IPR000873">
    <property type="entry name" value="AMP-dep_synth/lig_dom"/>
</dbReference>
<dbReference type="AlphaFoldDB" id="A0A956RNL3"/>
<dbReference type="Gene3D" id="3.40.50.12780">
    <property type="entry name" value="N-terminal domain of ligase-like"/>
    <property type="match status" value="1"/>
</dbReference>
<dbReference type="Pfam" id="PF00501">
    <property type="entry name" value="AMP-binding"/>
    <property type="match status" value="1"/>
</dbReference>
<reference evidence="3" key="2">
    <citation type="journal article" date="2021" name="Microbiome">
        <title>Successional dynamics and alternative stable states in a saline activated sludge microbial community over 9 years.</title>
        <authorList>
            <person name="Wang Y."/>
            <person name="Ye J."/>
            <person name="Ju F."/>
            <person name="Liu L."/>
            <person name="Boyd J.A."/>
            <person name="Deng Y."/>
            <person name="Parks D.H."/>
            <person name="Jiang X."/>
            <person name="Yin X."/>
            <person name="Woodcroft B.J."/>
            <person name="Tyson G.W."/>
            <person name="Hugenholtz P."/>
            <person name="Polz M.F."/>
            <person name="Zhang T."/>
        </authorList>
    </citation>
    <scope>NUCLEOTIDE SEQUENCE</scope>
    <source>
        <strain evidence="3">HKST-UBA01</strain>
    </source>
</reference>
<evidence type="ECO:0000313" key="3">
    <source>
        <dbReference type="EMBL" id="MCA9727213.1"/>
    </source>
</evidence>
<dbReference type="InterPro" id="IPR042099">
    <property type="entry name" value="ANL_N_sf"/>
</dbReference>
<dbReference type="PROSITE" id="PS00455">
    <property type="entry name" value="AMP_BINDING"/>
    <property type="match status" value="1"/>
</dbReference>
<dbReference type="InterPro" id="IPR045851">
    <property type="entry name" value="AMP-bd_C_sf"/>
</dbReference>
<protein>
    <submittedName>
        <fullName evidence="3">AMP-binding protein</fullName>
    </submittedName>
</protein>
<feature type="non-terminal residue" evidence="3">
    <location>
        <position position="1"/>
    </location>
</feature>
<dbReference type="EMBL" id="JAGQHR010000128">
    <property type="protein sequence ID" value="MCA9727213.1"/>
    <property type="molecule type" value="Genomic_DNA"/>
</dbReference>
<dbReference type="GO" id="GO:0016878">
    <property type="term" value="F:acid-thiol ligase activity"/>
    <property type="evidence" value="ECO:0007669"/>
    <property type="project" value="UniProtKB-ARBA"/>
</dbReference>
<dbReference type="Proteomes" id="UP000697710">
    <property type="component" value="Unassembled WGS sequence"/>
</dbReference>
<evidence type="ECO:0000313" key="4">
    <source>
        <dbReference type="Proteomes" id="UP000697710"/>
    </source>
</evidence>
<proteinExistence type="predicted"/>
<reference evidence="3" key="1">
    <citation type="submission" date="2020-04" db="EMBL/GenBank/DDBJ databases">
        <authorList>
            <person name="Zhang T."/>
        </authorList>
    </citation>
    <scope>NUCLEOTIDE SEQUENCE</scope>
    <source>
        <strain evidence="3">HKST-UBA01</strain>
    </source>
</reference>
<dbReference type="Pfam" id="PF13193">
    <property type="entry name" value="AMP-binding_C"/>
    <property type="match status" value="1"/>
</dbReference>
<feature type="domain" description="AMP-binding enzyme C-terminal" evidence="2">
    <location>
        <begin position="298"/>
        <end position="373"/>
    </location>
</feature>
<organism evidence="3 4">
    <name type="scientific">Eiseniibacteriota bacterium</name>
    <dbReference type="NCBI Taxonomy" id="2212470"/>
    <lineage>
        <taxon>Bacteria</taxon>
        <taxon>Candidatus Eiseniibacteriota</taxon>
    </lineage>
</organism>